<evidence type="ECO:0000259" key="1">
    <source>
        <dbReference type="Pfam" id="PF01048"/>
    </source>
</evidence>
<comment type="caution">
    <text evidence="2">The sequence shown here is derived from an EMBL/GenBank/DDBJ whole genome shotgun (WGS) entry which is preliminary data.</text>
</comment>
<dbReference type="SUPFAM" id="SSF53167">
    <property type="entry name" value="Purine and uridine phosphorylases"/>
    <property type="match status" value="1"/>
</dbReference>
<dbReference type="PANTHER" id="PTHR46082:SF6">
    <property type="entry name" value="AAA+ ATPASE DOMAIN-CONTAINING PROTEIN-RELATED"/>
    <property type="match status" value="1"/>
</dbReference>
<sequence length="388" mass="43463">MPPKTRDDFEIAIICALPLEADAVEALFDEYYDASGDKYGKLPGDGNTYTTGRMGQHDIVLVHMPEMGKGSAATVASRAHMSFVGIKLALVVGICGGVPFQFGNNQQTEMILGDVFISNGVLEYDFSAQYPDGFNRKSDVKDTLGRPNRDIRGSLAKLETSRTRKQLELKLSEYVHRDLQLSSDRTSAKYPGVKQDILYESSYRHKHRNSPGRACTSNKSSQHSKICDAGPDFSLIEEIGHLQSFAMLQLTSASEDVGLNSMVITIPALIATWIRERASMIEIAFRLVAEQFPLADRYTPAARPHLVSHVRAVQGHRDSIKAEKDTMSRRLDYRMGRHLFYMGQYTEAKDFLMAHFRYLQETDSDFRERAICGHYVACSLNALDDEAT</sequence>
<dbReference type="GO" id="GO:0003824">
    <property type="term" value="F:catalytic activity"/>
    <property type="evidence" value="ECO:0007669"/>
    <property type="project" value="InterPro"/>
</dbReference>
<evidence type="ECO:0000313" key="2">
    <source>
        <dbReference type="EMBL" id="GAM38459.1"/>
    </source>
</evidence>
<evidence type="ECO:0000313" key="3">
    <source>
        <dbReference type="Proteomes" id="UP000053095"/>
    </source>
</evidence>
<dbReference type="Proteomes" id="UP000053095">
    <property type="component" value="Unassembled WGS sequence"/>
</dbReference>
<dbReference type="PANTHER" id="PTHR46082">
    <property type="entry name" value="ATP/GTP-BINDING PROTEIN-RELATED"/>
    <property type="match status" value="1"/>
</dbReference>
<dbReference type="Gene3D" id="3.40.50.1580">
    <property type="entry name" value="Nucleoside phosphorylase domain"/>
    <property type="match status" value="1"/>
</dbReference>
<dbReference type="EMBL" id="DF933829">
    <property type="protein sequence ID" value="GAM38459.1"/>
    <property type="molecule type" value="Genomic_DNA"/>
</dbReference>
<protein>
    <recommendedName>
        <fullName evidence="1">Nucleoside phosphorylase domain-containing protein</fullName>
    </recommendedName>
</protein>
<reference evidence="3" key="1">
    <citation type="journal article" date="2015" name="Genome Announc.">
        <title>Draft genome sequence of Talaromyces cellulolyticus strain Y-94, a source of lignocellulosic biomass-degrading enzymes.</title>
        <authorList>
            <person name="Fujii T."/>
            <person name="Koike H."/>
            <person name="Sawayama S."/>
            <person name="Yano S."/>
            <person name="Inoue H."/>
        </authorList>
    </citation>
    <scope>NUCLEOTIDE SEQUENCE [LARGE SCALE GENOMIC DNA]</scope>
    <source>
        <strain evidence="3">Y-94</strain>
    </source>
</reference>
<accession>A0A6V8HBW8</accession>
<organism evidence="2 3">
    <name type="scientific">Talaromyces pinophilus</name>
    <name type="common">Penicillium pinophilum</name>
    <dbReference type="NCBI Taxonomy" id="128442"/>
    <lineage>
        <taxon>Eukaryota</taxon>
        <taxon>Fungi</taxon>
        <taxon>Dikarya</taxon>
        <taxon>Ascomycota</taxon>
        <taxon>Pezizomycotina</taxon>
        <taxon>Eurotiomycetes</taxon>
        <taxon>Eurotiomycetidae</taxon>
        <taxon>Eurotiales</taxon>
        <taxon>Trichocomaceae</taxon>
        <taxon>Talaromyces</taxon>
        <taxon>Talaromyces sect. Talaromyces</taxon>
    </lineage>
</organism>
<dbReference type="InterPro" id="IPR000845">
    <property type="entry name" value="Nucleoside_phosphorylase_d"/>
</dbReference>
<dbReference type="Pfam" id="PF01048">
    <property type="entry name" value="PNP_UDP_1"/>
    <property type="match status" value="1"/>
</dbReference>
<feature type="domain" description="Nucleoside phosphorylase" evidence="1">
    <location>
        <begin position="10"/>
        <end position="130"/>
    </location>
</feature>
<gene>
    <name evidence="2" type="ORF">TCE0_033r09198</name>
</gene>
<dbReference type="GO" id="GO:0009116">
    <property type="term" value="P:nucleoside metabolic process"/>
    <property type="evidence" value="ECO:0007669"/>
    <property type="project" value="InterPro"/>
</dbReference>
<dbReference type="AlphaFoldDB" id="A0A6V8HBW8"/>
<dbReference type="InterPro" id="IPR035994">
    <property type="entry name" value="Nucleoside_phosphorylase_sf"/>
</dbReference>
<dbReference type="InterPro" id="IPR053137">
    <property type="entry name" value="NLR-like"/>
</dbReference>
<keyword evidence="3" id="KW-1185">Reference proteome</keyword>
<name>A0A6V8HBW8_TALPI</name>
<proteinExistence type="predicted"/>